<proteinExistence type="predicted"/>
<reference evidence="2" key="2">
    <citation type="journal article" date="2018" name="Sci. Data">
        <title>The draft genome sequence of cork oak.</title>
        <authorList>
            <person name="Ramos A.M."/>
            <person name="Usie A."/>
            <person name="Barbosa P."/>
            <person name="Barros P.M."/>
            <person name="Capote T."/>
            <person name="Chaves I."/>
            <person name="Simoes F."/>
            <person name="Abreu I."/>
            <person name="Carrasquinho I."/>
            <person name="Faro C."/>
            <person name="Guimaraes J.B."/>
            <person name="Mendonca D."/>
            <person name="Nobrega F."/>
            <person name="Rodrigues L."/>
            <person name="Saibo N.J.M."/>
            <person name="Varela M.C."/>
            <person name="Egas C."/>
            <person name="Matos J."/>
            <person name="Miguel C.M."/>
            <person name="Oliveira M.M."/>
            <person name="Ricardo C.P."/>
            <person name="Goncalves S."/>
        </authorList>
    </citation>
    <scope>NUCLEOTIDE SEQUENCE [LARGE SCALE GENOMIC DNA]</scope>
    <source>
        <strain evidence="2">HL8</strain>
    </source>
</reference>
<evidence type="ECO:0000313" key="2">
    <source>
        <dbReference type="EMBL" id="KAK7861358.1"/>
    </source>
</evidence>
<keyword evidence="1" id="KW-0812">Transmembrane</keyword>
<protein>
    <submittedName>
        <fullName evidence="2">Uncharacterized protein</fullName>
    </submittedName>
</protein>
<reference evidence="2" key="3">
    <citation type="submission" date="2023-07" db="EMBL/GenBank/DDBJ databases">
        <title>An improved reference 1 genome and first organelle genomes of Quercus suber.</title>
        <authorList>
            <consortium name="Genosuber Consortium"/>
            <person name="Usie A."/>
            <person name="Serra O."/>
            <person name="Barros P."/>
        </authorList>
    </citation>
    <scope>NUCLEOTIDE SEQUENCE</scope>
    <source>
        <strain evidence="2">HL8</strain>
        <tissue evidence="2">Leaves</tissue>
    </source>
</reference>
<keyword evidence="1" id="KW-0472">Membrane</keyword>
<evidence type="ECO:0000256" key="1">
    <source>
        <dbReference type="SAM" id="Phobius"/>
    </source>
</evidence>
<dbReference type="EMBL" id="PKMF04000002">
    <property type="protein sequence ID" value="KAK7861358.1"/>
    <property type="molecule type" value="Genomic_DNA"/>
</dbReference>
<accession>A0AAW0MIJ4</accession>
<organism evidence="2">
    <name type="scientific">Quercus suber</name>
    <name type="common">Cork oak</name>
    <dbReference type="NCBI Taxonomy" id="58331"/>
    <lineage>
        <taxon>Eukaryota</taxon>
        <taxon>Viridiplantae</taxon>
        <taxon>Streptophyta</taxon>
        <taxon>Embryophyta</taxon>
        <taxon>Tracheophyta</taxon>
        <taxon>Spermatophyta</taxon>
        <taxon>Magnoliopsida</taxon>
        <taxon>eudicotyledons</taxon>
        <taxon>Gunneridae</taxon>
        <taxon>Pentapetalae</taxon>
        <taxon>rosids</taxon>
        <taxon>fabids</taxon>
        <taxon>Fagales</taxon>
        <taxon>Fagaceae</taxon>
        <taxon>Quercus</taxon>
    </lineage>
</organism>
<comment type="caution">
    <text evidence="2">The sequence shown here is derived from an EMBL/GenBank/DDBJ whole genome shotgun (WGS) entry which is preliminary data.</text>
</comment>
<reference evidence="2" key="1">
    <citation type="submission" date="2017-12" db="EMBL/GenBank/DDBJ databases">
        <authorList>
            <person name="Barbosa P."/>
            <person name="Usie A."/>
            <person name="Ramos A.M."/>
        </authorList>
    </citation>
    <scope>NUCLEOTIDE SEQUENCE</scope>
    <source>
        <strain evidence="2">HL8</strain>
        <tissue evidence="2">Leaves</tissue>
    </source>
</reference>
<dbReference type="AlphaFoldDB" id="A0AAW0MIJ4"/>
<gene>
    <name evidence="2" type="ORF">CFP56_011379</name>
</gene>
<keyword evidence="1" id="KW-1133">Transmembrane helix</keyword>
<name>A0AAW0MIJ4_QUESU</name>
<sequence>MAGRRDGPLMKDKDKDKDKVRSRIVFAIVVGVTLGCVFAFLYPHGLFTADSPIQNRRFSKSDLKGFYFFSTLQLLPN</sequence>
<feature type="transmembrane region" description="Helical" evidence="1">
    <location>
        <begin position="20"/>
        <end position="42"/>
    </location>
</feature>